<name>A0ABU5I6P0_9HYPH</name>
<evidence type="ECO:0000256" key="4">
    <source>
        <dbReference type="ARBA" id="ARBA00023136"/>
    </source>
</evidence>
<dbReference type="InterPro" id="IPR023352">
    <property type="entry name" value="MAPEG-like_dom_sf"/>
</dbReference>
<dbReference type="InterPro" id="IPR001129">
    <property type="entry name" value="Membr-assoc_MAPEG"/>
</dbReference>
<proteinExistence type="predicted"/>
<evidence type="ECO:0000313" key="7">
    <source>
        <dbReference type="Proteomes" id="UP001294412"/>
    </source>
</evidence>
<keyword evidence="7" id="KW-1185">Reference proteome</keyword>
<accession>A0ABU5I6P0</accession>
<feature type="transmembrane region" description="Helical" evidence="5">
    <location>
        <begin position="6"/>
        <end position="32"/>
    </location>
</feature>
<dbReference type="SUPFAM" id="SSF161084">
    <property type="entry name" value="MAPEG domain-like"/>
    <property type="match status" value="1"/>
</dbReference>
<dbReference type="Proteomes" id="UP001294412">
    <property type="component" value="Unassembled WGS sequence"/>
</dbReference>
<evidence type="ECO:0000313" key="6">
    <source>
        <dbReference type="EMBL" id="MDY8110423.1"/>
    </source>
</evidence>
<dbReference type="PANTHER" id="PTHR35814">
    <property type="match status" value="1"/>
</dbReference>
<comment type="subcellular location">
    <subcellularLocation>
        <location evidence="1">Membrane</location>
    </subcellularLocation>
</comment>
<evidence type="ECO:0000256" key="3">
    <source>
        <dbReference type="ARBA" id="ARBA00022989"/>
    </source>
</evidence>
<dbReference type="EMBL" id="JAXLPB010000005">
    <property type="protein sequence ID" value="MDY8110423.1"/>
    <property type="molecule type" value="Genomic_DNA"/>
</dbReference>
<keyword evidence="2 5" id="KW-0812">Transmembrane</keyword>
<keyword evidence="3 5" id="KW-1133">Transmembrane helix</keyword>
<comment type="caution">
    <text evidence="6">The sequence shown here is derived from an EMBL/GenBank/DDBJ whole genome shotgun (WGS) entry which is preliminary data.</text>
</comment>
<dbReference type="PANTHER" id="PTHR35814:SF1">
    <property type="entry name" value="GLUTATHIONE S-TRANSFERASE-RELATED"/>
    <property type="match status" value="1"/>
</dbReference>
<dbReference type="RefSeq" id="WP_322188004.1">
    <property type="nucleotide sequence ID" value="NZ_JAXLPB010000005.1"/>
</dbReference>
<organism evidence="6 7">
    <name type="scientific">Fulvimarina uroteuthidis</name>
    <dbReference type="NCBI Taxonomy" id="3098149"/>
    <lineage>
        <taxon>Bacteria</taxon>
        <taxon>Pseudomonadati</taxon>
        <taxon>Pseudomonadota</taxon>
        <taxon>Alphaproteobacteria</taxon>
        <taxon>Hyphomicrobiales</taxon>
        <taxon>Aurantimonadaceae</taxon>
        <taxon>Fulvimarina</taxon>
    </lineage>
</organism>
<feature type="transmembrane region" description="Helical" evidence="5">
    <location>
        <begin position="111"/>
        <end position="133"/>
    </location>
</feature>
<keyword evidence="4 5" id="KW-0472">Membrane</keyword>
<protein>
    <submittedName>
        <fullName evidence="6">MAPEG family protein</fullName>
    </submittedName>
</protein>
<dbReference type="Pfam" id="PF01124">
    <property type="entry name" value="MAPEG"/>
    <property type="match status" value="1"/>
</dbReference>
<evidence type="ECO:0000256" key="2">
    <source>
        <dbReference type="ARBA" id="ARBA00022692"/>
    </source>
</evidence>
<gene>
    <name evidence="6" type="ORF">U0C82_14875</name>
</gene>
<evidence type="ECO:0000256" key="5">
    <source>
        <dbReference type="SAM" id="Phobius"/>
    </source>
</evidence>
<sequence>MMPDMPALGAAALYCSLNIAILVWITVAIGLIRRRERILIGAGGNDRLAKAMRGHANAIEIMPMTLVALILAALLGAPVLLVHALGLTLTIGRFLHGYHFTRTNAPIWQRMAGFALSMLAMIGSAISAFYLGLVAMA</sequence>
<dbReference type="Gene3D" id="1.20.120.550">
    <property type="entry name" value="Membrane associated eicosanoid/glutathione metabolism-like domain"/>
    <property type="match status" value="1"/>
</dbReference>
<evidence type="ECO:0000256" key="1">
    <source>
        <dbReference type="ARBA" id="ARBA00004370"/>
    </source>
</evidence>
<feature type="transmembrane region" description="Helical" evidence="5">
    <location>
        <begin position="66"/>
        <end position="91"/>
    </location>
</feature>
<reference evidence="6 7" key="1">
    <citation type="submission" date="2023-12" db="EMBL/GenBank/DDBJ databases">
        <title>Description of Novel Strain Fulvimarina sp. 2208YS6-2-32 isolated from Uroteuthis (Photololigo) edulis.</title>
        <authorList>
            <person name="Park J.-S."/>
        </authorList>
    </citation>
    <scope>NUCLEOTIDE SEQUENCE [LARGE SCALE GENOMIC DNA]</scope>
    <source>
        <strain evidence="6 7">2208YS6-2-32</strain>
    </source>
</reference>